<dbReference type="RefSeq" id="WP_125593314.1">
    <property type="nucleotide sequence ID" value="NZ_JBHSSN010000004.1"/>
</dbReference>
<reference evidence="9" key="1">
    <citation type="journal article" date="2019" name="Int. J. Syst. Evol. Microbiol.">
        <title>The Global Catalogue of Microorganisms (GCM) 10K type strain sequencing project: providing services to taxonomists for standard genome sequencing and annotation.</title>
        <authorList>
            <consortium name="The Broad Institute Genomics Platform"/>
            <consortium name="The Broad Institute Genome Sequencing Center for Infectious Disease"/>
            <person name="Wu L."/>
            <person name="Ma J."/>
        </authorList>
    </citation>
    <scope>NUCLEOTIDE SEQUENCE [LARGE SCALE GENOMIC DNA]</scope>
    <source>
        <strain evidence="9">CCM 8895</strain>
    </source>
</reference>
<dbReference type="Gene3D" id="3.40.640.10">
    <property type="entry name" value="Type I PLP-dependent aspartate aminotransferase-like (Major domain)"/>
    <property type="match status" value="1"/>
</dbReference>
<dbReference type="InterPro" id="IPR015422">
    <property type="entry name" value="PyrdxlP-dep_Trfase_small"/>
</dbReference>
<dbReference type="Pfam" id="PF00266">
    <property type="entry name" value="Aminotran_5"/>
    <property type="match status" value="1"/>
</dbReference>
<evidence type="ECO:0000256" key="3">
    <source>
        <dbReference type="ARBA" id="ARBA00012239"/>
    </source>
</evidence>
<evidence type="ECO:0000313" key="8">
    <source>
        <dbReference type="EMBL" id="MFC6322779.1"/>
    </source>
</evidence>
<dbReference type="Proteomes" id="UP001596186">
    <property type="component" value="Unassembled WGS sequence"/>
</dbReference>
<comment type="cofactor">
    <cofactor evidence="1 6">
        <name>pyridoxal 5'-phosphate</name>
        <dbReference type="ChEBI" id="CHEBI:597326"/>
    </cofactor>
</comment>
<dbReference type="SUPFAM" id="SSF53383">
    <property type="entry name" value="PLP-dependent transferases"/>
    <property type="match status" value="1"/>
</dbReference>
<sequence>MIYFDNGATTAIKPKEVGESVSKVLTSGLYGNPGRDSSEYSVNSGVIVNQTRDKLVKLFNVPSNDLVTFTTNVTESLNTVLKGILREGDHVITTDYEHNSVLRPLAQLKKNRNVDVDYVTFDKKTGLLCVEDFEKYLKPNTKAVVCNNASNVTGYVLPIKEISAFCQRHNLLLIVDAAQTAGVEDIDIQRDKIDVLCFTGHKSLYGPQGIGGICFRKPIKVEPLKSGGTGIDSFNTSMPEFFPTRLEAGTMNVPGIAGLSAGIDYLNKKGIKNIKNYINGLVSRIMEALQEYSEIRIYTPTNAEITGTVGFNIADIDSAEVGQWLWDNYQIATRPGAHCAPRVHERYGTVEQGIVRISLSSFNTDEEVDTFLKAIKEFMDIYRRGL</sequence>
<dbReference type="InterPro" id="IPR000192">
    <property type="entry name" value="Aminotrans_V_dom"/>
</dbReference>
<dbReference type="EC" id="2.8.1.7" evidence="3"/>
<dbReference type="InterPro" id="IPR020578">
    <property type="entry name" value="Aminotrans_V_PyrdxlP_BS"/>
</dbReference>
<dbReference type="PROSITE" id="PS00595">
    <property type="entry name" value="AA_TRANSFER_CLASS_5"/>
    <property type="match status" value="1"/>
</dbReference>
<evidence type="ECO:0000313" key="9">
    <source>
        <dbReference type="Proteomes" id="UP001596186"/>
    </source>
</evidence>
<keyword evidence="9" id="KW-1185">Reference proteome</keyword>
<evidence type="ECO:0000259" key="7">
    <source>
        <dbReference type="Pfam" id="PF00266"/>
    </source>
</evidence>
<name>A0ABW1UWN3_9LACO</name>
<dbReference type="EMBL" id="JBHSSN010000004">
    <property type="protein sequence ID" value="MFC6322779.1"/>
    <property type="molecule type" value="Genomic_DNA"/>
</dbReference>
<comment type="similarity">
    <text evidence="2">Belongs to the class-V pyridoxal-phosphate-dependent aminotransferase family. Csd subfamily.</text>
</comment>
<evidence type="ECO:0000256" key="6">
    <source>
        <dbReference type="RuleBase" id="RU004504"/>
    </source>
</evidence>
<evidence type="ECO:0000256" key="4">
    <source>
        <dbReference type="ARBA" id="ARBA00022898"/>
    </source>
</evidence>
<evidence type="ECO:0000256" key="2">
    <source>
        <dbReference type="ARBA" id="ARBA00010447"/>
    </source>
</evidence>
<dbReference type="InterPro" id="IPR016454">
    <property type="entry name" value="Cysteine_dSase"/>
</dbReference>
<comment type="catalytic activity">
    <reaction evidence="5">
        <text>(sulfur carrier)-H + L-cysteine = (sulfur carrier)-SH + L-alanine</text>
        <dbReference type="Rhea" id="RHEA:43892"/>
        <dbReference type="Rhea" id="RHEA-COMP:14737"/>
        <dbReference type="Rhea" id="RHEA-COMP:14739"/>
        <dbReference type="ChEBI" id="CHEBI:29917"/>
        <dbReference type="ChEBI" id="CHEBI:35235"/>
        <dbReference type="ChEBI" id="CHEBI:57972"/>
        <dbReference type="ChEBI" id="CHEBI:64428"/>
        <dbReference type="EC" id="2.8.1.7"/>
    </reaction>
</comment>
<keyword evidence="4" id="KW-0663">Pyridoxal phosphate</keyword>
<feature type="domain" description="Aminotransferase class V" evidence="7">
    <location>
        <begin position="2"/>
        <end position="371"/>
    </location>
</feature>
<protein>
    <recommendedName>
        <fullName evidence="3">cysteine desulfurase</fullName>
        <ecNumber evidence="3">2.8.1.7</ecNumber>
    </recommendedName>
</protein>
<dbReference type="PIRSF" id="PIRSF005572">
    <property type="entry name" value="NifS"/>
    <property type="match status" value="1"/>
</dbReference>
<dbReference type="InterPro" id="IPR015421">
    <property type="entry name" value="PyrdxlP-dep_Trfase_major"/>
</dbReference>
<dbReference type="NCBIfam" id="TIGR01977">
    <property type="entry name" value="am_tr_V_EF2568"/>
    <property type="match status" value="1"/>
</dbReference>
<keyword evidence="8" id="KW-0032">Aminotransferase</keyword>
<dbReference type="PANTHER" id="PTHR43586:SF4">
    <property type="entry name" value="ISOPENICILLIN N EPIMERASE"/>
    <property type="match status" value="1"/>
</dbReference>
<proteinExistence type="inferred from homology"/>
<keyword evidence="8" id="KW-0808">Transferase</keyword>
<dbReference type="InterPro" id="IPR010969">
    <property type="entry name" value="Cys_dSase-rel_unknwn_funct"/>
</dbReference>
<dbReference type="InterPro" id="IPR015424">
    <property type="entry name" value="PyrdxlP-dep_Trfase"/>
</dbReference>
<evidence type="ECO:0000256" key="1">
    <source>
        <dbReference type="ARBA" id="ARBA00001933"/>
    </source>
</evidence>
<accession>A0ABW1UWN3</accession>
<comment type="caution">
    <text evidence="8">The sequence shown here is derived from an EMBL/GenBank/DDBJ whole genome shotgun (WGS) entry which is preliminary data.</text>
</comment>
<dbReference type="PANTHER" id="PTHR43586">
    <property type="entry name" value="CYSTEINE DESULFURASE"/>
    <property type="match status" value="1"/>
</dbReference>
<organism evidence="8 9">
    <name type="scientific">Companilactobacillus baiquanensis</name>
    <dbReference type="NCBI Taxonomy" id="2486005"/>
    <lineage>
        <taxon>Bacteria</taxon>
        <taxon>Bacillati</taxon>
        <taxon>Bacillota</taxon>
        <taxon>Bacilli</taxon>
        <taxon>Lactobacillales</taxon>
        <taxon>Lactobacillaceae</taxon>
        <taxon>Companilactobacillus</taxon>
    </lineage>
</organism>
<dbReference type="GO" id="GO:0008483">
    <property type="term" value="F:transaminase activity"/>
    <property type="evidence" value="ECO:0007669"/>
    <property type="project" value="UniProtKB-KW"/>
</dbReference>
<evidence type="ECO:0000256" key="5">
    <source>
        <dbReference type="ARBA" id="ARBA00050776"/>
    </source>
</evidence>
<dbReference type="Gene3D" id="3.90.1150.10">
    <property type="entry name" value="Aspartate Aminotransferase, domain 1"/>
    <property type="match status" value="1"/>
</dbReference>
<gene>
    <name evidence="8" type="ORF">ACFP1F_03220</name>
</gene>